<reference evidence="2 3" key="1">
    <citation type="submission" date="2016-06" db="EMBL/GenBank/DDBJ databases">
        <title>Complete genome sequence of a deep-branching marine Gamma Proteobacterium Woeseia oceani type strain XK5.</title>
        <authorList>
            <person name="Mu D."/>
            <person name="Du Z."/>
        </authorList>
    </citation>
    <scope>NUCLEOTIDE SEQUENCE [LARGE SCALE GENOMIC DNA]</scope>
    <source>
        <strain evidence="2 3">XK5</strain>
    </source>
</reference>
<dbReference type="EMBL" id="CP016268">
    <property type="protein sequence ID" value="ANO49928.1"/>
    <property type="molecule type" value="Genomic_DNA"/>
</dbReference>
<dbReference type="AlphaFoldDB" id="A0A193LBT2"/>
<keyword evidence="1" id="KW-0812">Transmembrane</keyword>
<evidence type="ECO:0000313" key="2">
    <source>
        <dbReference type="EMBL" id="ANO49928.1"/>
    </source>
</evidence>
<feature type="transmembrane region" description="Helical" evidence="1">
    <location>
        <begin position="76"/>
        <end position="94"/>
    </location>
</feature>
<keyword evidence="1" id="KW-1133">Transmembrane helix</keyword>
<evidence type="ECO:0000313" key="3">
    <source>
        <dbReference type="Proteomes" id="UP000092695"/>
    </source>
</evidence>
<evidence type="ECO:0000256" key="1">
    <source>
        <dbReference type="SAM" id="Phobius"/>
    </source>
</evidence>
<dbReference type="KEGG" id="woc:BA177_00685"/>
<organism evidence="2 3">
    <name type="scientific">Woeseia oceani</name>
    <dbReference type="NCBI Taxonomy" id="1548547"/>
    <lineage>
        <taxon>Bacteria</taxon>
        <taxon>Pseudomonadati</taxon>
        <taxon>Pseudomonadota</taxon>
        <taxon>Gammaproteobacteria</taxon>
        <taxon>Woeseiales</taxon>
        <taxon>Woeseiaceae</taxon>
        <taxon>Woeseia</taxon>
    </lineage>
</organism>
<keyword evidence="3" id="KW-1185">Reference proteome</keyword>
<keyword evidence="1" id="KW-0472">Membrane</keyword>
<feature type="transmembrane region" description="Helical" evidence="1">
    <location>
        <begin position="100"/>
        <end position="121"/>
    </location>
</feature>
<feature type="transmembrane region" description="Helical" evidence="1">
    <location>
        <begin position="48"/>
        <end position="69"/>
    </location>
</feature>
<sequence length="155" mass="17071">MSDTDHWLECYARNQRDIRYRPAYTLAAGMLVLGLVAMLSALPVPDALYAISPLLNWGSVFLMASLVYYFIISVPLAIGMLPVIAAIMAFQLWLGTTDNWQRPFAALMTLAGVAGLCLSHYGRGGLRAVSRDIQLVMIAPLWALASLYRRLGIPL</sequence>
<protein>
    <submittedName>
        <fullName evidence="2">Uncharacterized protein</fullName>
    </submittedName>
</protein>
<dbReference type="Proteomes" id="UP000092695">
    <property type="component" value="Chromosome"/>
</dbReference>
<dbReference type="STRING" id="1548547.BA177_00685"/>
<accession>A0A193LBT2</accession>
<proteinExistence type="predicted"/>
<feature type="transmembrane region" description="Helical" evidence="1">
    <location>
        <begin position="23"/>
        <end position="42"/>
    </location>
</feature>
<name>A0A193LBT2_9GAMM</name>
<gene>
    <name evidence="2" type="ORF">BA177_00685</name>
</gene>